<name>A0A1B0BM56_9MUSC</name>
<accession>A0A1B0BM56</accession>
<reference evidence="3" key="1">
    <citation type="submission" date="2015-01" db="EMBL/GenBank/DDBJ databases">
        <authorList>
            <person name="Aksoy S."/>
            <person name="Warren W."/>
            <person name="Wilson R.K."/>
        </authorList>
    </citation>
    <scope>NUCLEOTIDE SEQUENCE [LARGE SCALE GENOMIC DNA]</scope>
    <source>
        <strain evidence="3">IAEA</strain>
    </source>
</reference>
<dbReference type="VEuPathDB" id="VectorBase:GPPI034455"/>
<dbReference type="EMBL" id="JXJN01016702">
    <property type="status" value="NOT_ANNOTATED_CDS"/>
    <property type="molecule type" value="Genomic_DNA"/>
</dbReference>
<reference evidence="2" key="2">
    <citation type="submission" date="2020-05" db="UniProtKB">
        <authorList>
            <consortium name="EnsemblMetazoa"/>
        </authorList>
    </citation>
    <scope>IDENTIFICATION</scope>
    <source>
        <strain evidence="2">IAEA</strain>
    </source>
</reference>
<proteinExistence type="predicted"/>
<evidence type="ECO:0000313" key="2">
    <source>
        <dbReference type="EnsemblMetazoa" id="GPPI034455-PA"/>
    </source>
</evidence>
<dbReference type="AlphaFoldDB" id="A0A1B0BM56"/>
<sequence length="127" mass="14763">METQKIGDACHTSIFWITSTSNSASNFELFECKQSEDKPSSVSFSNDHLTPLLYDQLIKKNKTCSKTKCENHLHSCSNSKNQHSYLDDIEEGNDNTLEKQKKHKKSREQKDRRKSCDPPQYNNRCFQ</sequence>
<protein>
    <submittedName>
        <fullName evidence="2">Uncharacterized protein</fullName>
    </submittedName>
</protein>
<dbReference type="STRING" id="67801.A0A1B0BM56"/>
<dbReference type="Proteomes" id="UP000092460">
    <property type="component" value="Unassembled WGS sequence"/>
</dbReference>
<organism evidence="2 3">
    <name type="scientific">Glossina palpalis gambiensis</name>
    <dbReference type="NCBI Taxonomy" id="67801"/>
    <lineage>
        <taxon>Eukaryota</taxon>
        <taxon>Metazoa</taxon>
        <taxon>Ecdysozoa</taxon>
        <taxon>Arthropoda</taxon>
        <taxon>Hexapoda</taxon>
        <taxon>Insecta</taxon>
        <taxon>Pterygota</taxon>
        <taxon>Neoptera</taxon>
        <taxon>Endopterygota</taxon>
        <taxon>Diptera</taxon>
        <taxon>Brachycera</taxon>
        <taxon>Muscomorpha</taxon>
        <taxon>Hippoboscoidea</taxon>
        <taxon>Glossinidae</taxon>
        <taxon>Glossina</taxon>
    </lineage>
</organism>
<dbReference type="EnsemblMetazoa" id="GPPI034455-RA">
    <property type="protein sequence ID" value="GPPI034455-PA"/>
    <property type="gene ID" value="GPPI034455"/>
</dbReference>
<evidence type="ECO:0000313" key="3">
    <source>
        <dbReference type="Proteomes" id="UP000092460"/>
    </source>
</evidence>
<feature type="compositionally biased region" description="Polar residues" evidence="1">
    <location>
        <begin position="74"/>
        <end position="84"/>
    </location>
</feature>
<feature type="region of interest" description="Disordered" evidence="1">
    <location>
        <begin position="71"/>
        <end position="127"/>
    </location>
</feature>
<evidence type="ECO:0000256" key="1">
    <source>
        <dbReference type="SAM" id="MobiDB-lite"/>
    </source>
</evidence>
<dbReference type="EMBL" id="JXJN01016701">
    <property type="status" value="NOT_ANNOTATED_CDS"/>
    <property type="molecule type" value="Genomic_DNA"/>
</dbReference>
<keyword evidence="3" id="KW-1185">Reference proteome</keyword>